<keyword evidence="5" id="KW-0732">Signal</keyword>
<accession>A0A4Q2RHT7</accession>
<evidence type="ECO:0000256" key="4">
    <source>
        <dbReference type="ARBA" id="ARBA00022692"/>
    </source>
</evidence>
<proteinExistence type="inferred from homology"/>
<dbReference type="GO" id="GO:0006811">
    <property type="term" value="P:monoatomic ion transport"/>
    <property type="evidence" value="ECO:0007669"/>
    <property type="project" value="UniProtKB-KW"/>
</dbReference>
<organism evidence="12 13">
    <name type="scientific">Lichenibacterium ramalinae</name>
    <dbReference type="NCBI Taxonomy" id="2316527"/>
    <lineage>
        <taxon>Bacteria</taxon>
        <taxon>Pseudomonadati</taxon>
        <taxon>Pseudomonadota</taxon>
        <taxon>Alphaproteobacteria</taxon>
        <taxon>Hyphomicrobiales</taxon>
        <taxon>Lichenihabitantaceae</taxon>
        <taxon>Lichenibacterium</taxon>
    </lineage>
</organism>
<dbReference type="EMBL" id="QYBC01000004">
    <property type="protein sequence ID" value="RYB06378.1"/>
    <property type="molecule type" value="Genomic_DNA"/>
</dbReference>
<evidence type="ECO:0000313" key="12">
    <source>
        <dbReference type="EMBL" id="RYB06378.1"/>
    </source>
</evidence>
<keyword evidence="8 10" id="KW-0472">Membrane</keyword>
<keyword evidence="13" id="KW-1185">Reference proteome</keyword>
<evidence type="ECO:0000256" key="10">
    <source>
        <dbReference type="RuleBase" id="RU364005"/>
    </source>
</evidence>
<sequence>MSPTSHALQPAHVRLWIVMRTWRAGHSGERHSRPRLAGRSRRGAAALVLLLAAGPDLVAGSDLASARPRPKAEPAPPVRACPEMGDGFVRLPGSDTCVKLGGSVRVEFMKQGGGAADR</sequence>
<keyword evidence="2 10" id="KW-0813">Transport</keyword>
<keyword evidence="3 10" id="KW-1134">Transmembrane beta strand</keyword>
<name>A0A4Q2RHT7_9HYPH</name>
<dbReference type="InterPro" id="IPR003684">
    <property type="entry name" value="Porin_alphabac"/>
</dbReference>
<dbReference type="Proteomes" id="UP000289411">
    <property type="component" value="Unassembled WGS sequence"/>
</dbReference>
<gene>
    <name evidence="12" type="ORF">D3272_06420</name>
</gene>
<evidence type="ECO:0000256" key="7">
    <source>
        <dbReference type="ARBA" id="ARBA00023114"/>
    </source>
</evidence>
<evidence type="ECO:0000256" key="1">
    <source>
        <dbReference type="ARBA" id="ARBA00009521"/>
    </source>
</evidence>
<evidence type="ECO:0000256" key="8">
    <source>
        <dbReference type="ARBA" id="ARBA00023136"/>
    </source>
</evidence>
<dbReference type="GO" id="GO:0009279">
    <property type="term" value="C:cell outer membrane"/>
    <property type="evidence" value="ECO:0007669"/>
    <property type="project" value="UniProtKB-SubCell"/>
</dbReference>
<keyword evidence="9 10" id="KW-0998">Cell outer membrane</keyword>
<comment type="subcellular location">
    <subcellularLocation>
        <location evidence="10">Cell outer membrane</location>
        <topology evidence="10">Multi-pass membrane protein</topology>
    </subcellularLocation>
</comment>
<evidence type="ECO:0000256" key="2">
    <source>
        <dbReference type="ARBA" id="ARBA00022448"/>
    </source>
</evidence>
<keyword evidence="6 10" id="KW-0406">Ion transport</keyword>
<dbReference type="OrthoDB" id="8255413at2"/>
<dbReference type="GO" id="GO:0046930">
    <property type="term" value="C:pore complex"/>
    <property type="evidence" value="ECO:0007669"/>
    <property type="project" value="UniProtKB-KW"/>
</dbReference>
<dbReference type="AlphaFoldDB" id="A0A4Q2RHT7"/>
<evidence type="ECO:0000256" key="5">
    <source>
        <dbReference type="ARBA" id="ARBA00022729"/>
    </source>
</evidence>
<evidence type="ECO:0000256" key="3">
    <source>
        <dbReference type="ARBA" id="ARBA00022452"/>
    </source>
</evidence>
<evidence type="ECO:0000256" key="11">
    <source>
        <dbReference type="SAM" id="MobiDB-lite"/>
    </source>
</evidence>
<dbReference type="GO" id="GO:0015288">
    <property type="term" value="F:porin activity"/>
    <property type="evidence" value="ECO:0007669"/>
    <property type="project" value="UniProtKB-KW"/>
</dbReference>
<keyword evidence="4 10" id="KW-0812">Transmembrane</keyword>
<keyword evidence="7 10" id="KW-0626">Porin</keyword>
<dbReference type="Pfam" id="PF02530">
    <property type="entry name" value="Porin_2"/>
    <property type="match status" value="1"/>
</dbReference>
<evidence type="ECO:0000256" key="6">
    <source>
        <dbReference type="ARBA" id="ARBA00023065"/>
    </source>
</evidence>
<comment type="caution">
    <text evidence="12">The sequence shown here is derived from an EMBL/GenBank/DDBJ whole genome shotgun (WGS) entry which is preliminary data.</text>
</comment>
<evidence type="ECO:0000256" key="9">
    <source>
        <dbReference type="ARBA" id="ARBA00023237"/>
    </source>
</evidence>
<protein>
    <recommendedName>
        <fullName evidence="10">Porin</fullName>
    </recommendedName>
</protein>
<reference evidence="12 13" key="1">
    <citation type="submission" date="2018-09" db="EMBL/GenBank/DDBJ databases">
        <authorList>
            <person name="Grouzdev D.S."/>
            <person name="Krutkina M.S."/>
        </authorList>
    </citation>
    <scope>NUCLEOTIDE SEQUENCE [LARGE SCALE GENOMIC DNA]</scope>
    <source>
        <strain evidence="12 13">RmlP001</strain>
    </source>
</reference>
<comment type="function">
    <text evidence="10">Forms passive diffusion pores that allow small molecular weight hydrophilic materials across the outer membrane.</text>
</comment>
<feature type="region of interest" description="Disordered" evidence="11">
    <location>
        <begin position="60"/>
        <end position="80"/>
    </location>
</feature>
<evidence type="ECO:0000313" key="13">
    <source>
        <dbReference type="Proteomes" id="UP000289411"/>
    </source>
</evidence>
<reference evidence="12 13" key="2">
    <citation type="submission" date="2019-02" db="EMBL/GenBank/DDBJ databases">
        <title>'Lichenibacterium ramalinii' gen. nov. sp. nov., 'Lichenibacterium minor' gen. nov. sp. nov.</title>
        <authorList>
            <person name="Pankratov T."/>
        </authorList>
    </citation>
    <scope>NUCLEOTIDE SEQUENCE [LARGE SCALE GENOMIC DNA]</scope>
    <source>
        <strain evidence="12 13">RmlP001</strain>
    </source>
</reference>
<comment type="domain">
    <text evidence="10">Consists of 16-stranded beta-barrel sheets, with large surface-exposed loops, that form a transmembrane pore at the center of each barrel. The pore is partially ocluded by a peptide loop that folds into the pore lumen.</text>
</comment>
<comment type="similarity">
    <text evidence="1 10">Belongs to the alphaproteobacteria porin family.</text>
</comment>